<dbReference type="OrthoDB" id="6514762at2759"/>
<keyword evidence="3" id="KW-1185">Reference proteome</keyword>
<dbReference type="CDD" id="cd09272">
    <property type="entry name" value="RNase_HI_RT_Ty1"/>
    <property type="match status" value="1"/>
</dbReference>
<dbReference type="STRING" id="7375.A0A0L0CG66"/>
<feature type="domain" description="Reverse transcriptase Ty1/copia-type" evidence="1">
    <location>
        <begin position="170"/>
        <end position="397"/>
    </location>
</feature>
<evidence type="ECO:0000313" key="2">
    <source>
        <dbReference type="EMBL" id="KNC31245.1"/>
    </source>
</evidence>
<evidence type="ECO:0000259" key="1">
    <source>
        <dbReference type="Pfam" id="PF07727"/>
    </source>
</evidence>
<dbReference type="OMA" id="LEWNERI"/>
<dbReference type="Pfam" id="PF07727">
    <property type="entry name" value="RVT_2"/>
    <property type="match status" value="1"/>
</dbReference>
<dbReference type="InterPro" id="IPR043502">
    <property type="entry name" value="DNA/RNA_pol_sf"/>
</dbReference>
<name>A0A0L0CG66_LUCCU</name>
<organism evidence="2 3">
    <name type="scientific">Lucilia cuprina</name>
    <name type="common">Green bottle fly</name>
    <name type="synonym">Australian sheep blowfly</name>
    <dbReference type="NCBI Taxonomy" id="7375"/>
    <lineage>
        <taxon>Eukaryota</taxon>
        <taxon>Metazoa</taxon>
        <taxon>Ecdysozoa</taxon>
        <taxon>Arthropoda</taxon>
        <taxon>Hexapoda</taxon>
        <taxon>Insecta</taxon>
        <taxon>Pterygota</taxon>
        <taxon>Neoptera</taxon>
        <taxon>Endopterygota</taxon>
        <taxon>Diptera</taxon>
        <taxon>Brachycera</taxon>
        <taxon>Muscomorpha</taxon>
        <taxon>Oestroidea</taxon>
        <taxon>Calliphoridae</taxon>
        <taxon>Luciliinae</taxon>
        <taxon>Lucilia</taxon>
    </lineage>
</organism>
<comment type="caution">
    <text evidence="2">The sequence shown here is derived from an EMBL/GenBank/DDBJ whole genome shotgun (WGS) entry which is preliminary data.</text>
</comment>
<proteinExistence type="predicted"/>
<dbReference type="AlphaFoldDB" id="A0A0L0CG66"/>
<accession>A0A0L0CG66</accession>
<dbReference type="PANTHER" id="PTHR11439">
    <property type="entry name" value="GAG-POL-RELATED RETROTRANSPOSON"/>
    <property type="match status" value="1"/>
</dbReference>
<gene>
    <name evidence="2" type="ORF">FF38_14421</name>
</gene>
<dbReference type="InterPro" id="IPR013103">
    <property type="entry name" value="RVT_2"/>
</dbReference>
<reference evidence="2 3" key="1">
    <citation type="journal article" date="2015" name="Nat. Commun.">
        <title>Lucilia cuprina genome unlocks parasitic fly biology to underpin future interventions.</title>
        <authorList>
            <person name="Anstead C.A."/>
            <person name="Korhonen P.K."/>
            <person name="Young N.D."/>
            <person name="Hall R.S."/>
            <person name="Jex A.R."/>
            <person name="Murali S.C."/>
            <person name="Hughes D.S."/>
            <person name="Lee S.F."/>
            <person name="Perry T."/>
            <person name="Stroehlein A.J."/>
            <person name="Ansell B.R."/>
            <person name="Breugelmans B."/>
            <person name="Hofmann A."/>
            <person name="Qu J."/>
            <person name="Dugan S."/>
            <person name="Lee S.L."/>
            <person name="Chao H."/>
            <person name="Dinh H."/>
            <person name="Han Y."/>
            <person name="Doddapaneni H.V."/>
            <person name="Worley K.C."/>
            <person name="Muzny D.M."/>
            <person name="Ioannidis P."/>
            <person name="Waterhouse R.M."/>
            <person name="Zdobnov E.M."/>
            <person name="James P.J."/>
            <person name="Bagnall N.H."/>
            <person name="Kotze A.C."/>
            <person name="Gibbs R.A."/>
            <person name="Richards S."/>
            <person name="Batterham P."/>
            <person name="Gasser R.B."/>
        </authorList>
    </citation>
    <scope>NUCLEOTIDE SEQUENCE [LARGE SCALE GENOMIC DNA]</scope>
    <source>
        <strain evidence="2 3">LS</strain>
        <tissue evidence="2">Full body</tissue>
    </source>
</reference>
<dbReference type="PANTHER" id="PTHR11439:SF483">
    <property type="entry name" value="PEPTIDE SYNTHASE GLIP-LIKE, PUTATIVE (AFU_ORTHOLOGUE AFUA_3G12920)-RELATED"/>
    <property type="match status" value="1"/>
</dbReference>
<dbReference type="SUPFAM" id="SSF56672">
    <property type="entry name" value="DNA/RNA polymerases"/>
    <property type="match status" value="1"/>
</dbReference>
<dbReference type="Proteomes" id="UP000037069">
    <property type="component" value="Unassembled WGS sequence"/>
</dbReference>
<sequence>MLIESGAPKKLWGEAALMVLHLINRSPTRNVKEMKTPAELWYGYKPSVKKLRIFGCKAYAWIPEQKRIKLDEKNIEQERENSDDVITTNEIIESQIVEEQSSDVVDEVDENISEDSNTIQPEVISIDDNEVLVEQAVDDSPTTFNEIEKRKDRNKWFEAVKEELKSMKDNNVWTLVEKPKDVKTLKSKWVFRIKKNENGELSKYKARLVAKGFLQKHGRDYEETFAPVAKLTTIRIVLAVGVQLKFYFHQMDVKTAFLHGDLKEDIYMQPPEGVDVKENYVCKLNKSLYGLKQSPRCWNEKINNYLIQIGFSRSKHDYCLRFTYCSKQLSDITTLKHELEKRFEMSDCGELKFFLGIKIDYNREDGIMELSQESNINNILRKFDMEQCKPARKPMEKMTELPKSENTNKPYRELLGSLIKKQATVATSSSEAEYIALSAATSEARWLKGILNDLAIINKNYSVTIYEDNQGCIFMSKNTECKRSKHIDIKYHFIRDHLAQGNINVEYVKSSDQLADICTKVLGIVNYQIFRSKLQLSE</sequence>
<dbReference type="EMBL" id="JRES01000438">
    <property type="protein sequence ID" value="KNC31245.1"/>
    <property type="molecule type" value="Genomic_DNA"/>
</dbReference>
<evidence type="ECO:0000313" key="3">
    <source>
        <dbReference type="Proteomes" id="UP000037069"/>
    </source>
</evidence>
<dbReference type="GO" id="GO:0071897">
    <property type="term" value="P:DNA biosynthetic process"/>
    <property type="evidence" value="ECO:0007669"/>
    <property type="project" value="UniProtKB-ARBA"/>
</dbReference>
<protein>
    <submittedName>
        <fullName evidence="2">Copia protein</fullName>
    </submittedName>
</protein>